<evidence type="ECO:0000313" key="1">
    <source>
        <dbReference type="EMBL" id="GMN65699.1"/>
    </source>
</evidence>
<dbReference type="Proteomes" id="UP001187192">
    <property type="component" value="Unassembled WGS sequence"/>
</dbReference>
<evidence type="ECO:0000313" key="2">
    <source>
        <dbReference type="Proteomes" id="UP001187192"/>
    </source>
</evidence>
<dbReference type="AlphaFoldDB" id="A0AA88E8F1"/>
<gene>
    <name evidence="1" type="ORF">TIFTF001_034766</name>
</gene>
<accession>A0AA88E8F1</accession>
<keyword evidence="2" id="KW-1185">Reference proteome</keyword>
<dbReference type="EMBL" id="BTGU01000255">
    <property type="protein sequence ID" value="GMN65699.1"/>
    <property type="molecule type" value="Genomic_DNA"/>
</dbReference>
<reference evidence="1" key="1">
    <citation type="submission" date="2023-07" db="EMBL/GenBank/DDBJ databases">
        <title>draft genome sequence of fig (Ficus carica).</title>
        <authorList>
            <person name="Takahashi T."/>
            <person name="Nishimura K."/>
        </authorList>
    </citation>
    <scope>NUCLEOTIDE SEQUENCE</scope>
</reference>
<organism evidence="1 2">
    <name type="scientific">Ficus carica</name>
    <name type="common">Common fig</name>
    <dbReference type="NCBI Taxonomy" id="3494"/>
    <lineage>
        <taxon>Eukaryota</taxon>
        <taxon>Viridiplantae</taxon>
        <taxon>Streptophyta</taxon>
        <taxon>Embryophyta</taxon>
        <taxon>Tracheophyta</taxon>
        <taxon>Spermatophyta</taxon>
        <taxon>Magnoliopsida</taxon>
        <taxon>eudicotyledons</taxon>
        <taxon>Gunneridae</taxon>
        <taxon>Pentapetalae</taxon>
        <taxon>rosids</taxon>
        <taxon>fabids</taxon>
        <taxon>Rosales</taxon>
        <taxon>Moraceae</taxon>
        <taxon>Ficeae</taxon>
        <taxon>Ficus</taxon>
    </lineage>
</organism>
<proteinExistence type="predicted"/>
<name>A0AA88E8F1_FICCA</name>
<protein>
    <submittedName>
        <fullName evidence="1">Uncharacterized protein</fullName>
    </submittedName>
</protein>
<comment type="caution">
    <text evidence="1">The sequence shown here is derived from an EMBL/GenBank/DDBJ whole genome shotgun (WGS) entry which is preliminary data.</text>
</comment>
<sequence>MAAQQFEKHLTPNDITRKFSVPIAWLDAMPEFGEGRHEVLLRAVDGVSFGWQFICAVRNSRYKIPVLNLVDCCKNLTTQVHAIVTSNIVMNRVIASVPFVLIQC</sequence>